<reference evidence="12" key="1">
    <citation type="journal article" date="2019" name="Int. J. Syst. Evol. Microbiol.">
        <title>The Global Catalogue of Microorganisms (GCM) 10K type strain sequencing project: providing services to taxonomists for standard genome sequencing and annotation.</title>
        <authorList>
            <consortium name="The Broad Institute Genomics Platform"/>
            <consortium name="The Broad Institute Genome Sequencing Center for Infectious Disease"/>
            <person name="Wu L."/>
            <person name="Ma J."/>
        </authorList>
    </citation>
    <scope>NUCLEOTIDE SEQUENCE [LARGE SCALE GENOMIC DNA]</scope>
    <source>
        <strain evidence="12">JCM 10671</strain>
    </source>
</reference>
<dbReference type="SUPFAM" id="SSF52943">
    <property type="entry name" value="ATP synthase (F1-ATPase), gamma subunit"/>
    <property type="match status" value="1"/>
</dbReference>
<evidence type="ECO:0000256" key="7">
    <source>
        <dbReference type="ARBA" id="ARBA00023136"/>
    </source>
</evidence>
<evidence type="ECO:0000256" key="4">
    <source>
        <dbReference type="ARBA" id="ARBA00022448"/>
    </source>
</evidence>
<evidence type="ECO:0000256" key="6">
    <source>
        <dbReference type="ARBA" id="ARBA00023065"/>
    </source>
</evidence>
<dbReference type="PRINTS" id="PR00126">
    <property type="entry name" value="ATPASEGAMMA"/>
</dbReference>
<comment type="similarity">
    <text evidence="3 10">Belongs to the ATPase gamma chain family.</text>
</comment>
<keyword evidence="12" id="KW-1185">Reference proteome</keyword>
<comment type="function">
    <text evidence="1 10">Produces ATP from ADP in the presence of a proton gradient across the membrane. The gamma chain is believed to be important in regulating ATPase activity and the flow of protons through the CF(0) complex.</text>
</comment>
<gene>
    <name evidence="10" type="primary">atpG</name>
    <name evidence="11" type="ORF">GCM10009547_41390</name>
</gene>
<dbReference type="EMBL" id="BAAAHE010000044">
    <property type="protein sequence ID" value="GAA0633183.1"/>
    <property type="molecule type" value="Genomic_DNA"/>
</dbReference>
<dbReference type="NCBIfam" id="NF004145">
    <property type="entry name" value="PRK05621.1-2"/>
    <property type="match status" value="1"/>
</dbReference>
<evidence type="ECO:0000256" key="9">
    <source>
        <dbReference type="ARBA" id="ARBA00023310"/>
    </source>
</evidence>
<comment type="caution">
    <text evidence="11">The sequence shown here is derived from an EMBL/GenBank/DDBJ whole genome shotgun (WGS) entry which is preliminary data.</text>
</comment>
<keyword evidence="7 10" id="KW-0472">Membrane</keyword>
<evidence type="ECO:0000256" key="1">
    <source>
        <dbReference type="ARBA" id="ARBA00003456"/>
    </source>
</evidence>
<dbReference type="Proteomes" id="UP001500957">
    <property type="component" value="Unassembled WGS sequence"/>
</dbReference>
<dbReference type="InterPro" id="IPR023632">
    <property type="entry name" value="ATP_synth_F1_gsu_CS"/>
</dbReference>
<proteinExistence type="inferred from homology"/>
<evidence type="ECO:0000256" key="2">
    <source>
        <dbReference type="ARBA" id="ARBA00004170"/>
    </source>
</evidence>
<dbReference type="InterPro" id="IPR035968">
    <property type="entry name" value="ATP_synth_F1_ATPase_gsu"/>
</dbReference>
<evidence type="ECO:0000256" key="3">
    <source>
        <dbReference type="ARBA" id="ARBA00007681"/>
    </source>
</evidence>
<protein>
    <recommendedName>
        <fullName evidence="10">ATP synthase gamma chain</fullName>
    </recommendedName>
    <alternativeName>
        <fullName evidence="10">ATP synthase F1 sector gamma subunit</fullName>
    </alternativeName>
    <alternativeName>
        <fullName evidence="10">F-ATPase gamma subunit</fullName>
    </alternativeName>
</protein>
<dbReference type="Pfam" id="PF00231">
    <property type="entry name" value="ATP-synt"/>
    <property type="match status" value="1"/>
</dbReference>
<dbReference type="Gene3D" id="3.40.1380.10">
    <property type="match status" value="1"/>
</dbReference>
<sequence length="314" mass="34067">MGAQLRIFRQRIRSVKSTAKITRAQELIASSRIIKAQQRTVAAQPYARAITRAVTALVSQAGTVDHPLLTEKKASPTRSAVVLLTSDRGFAGGFNANILREGEALTSLLREEGSEVVPYVSGRKGVTWYKFRNRALAGEWSGFSDRPTYDDAKAIADVVIEAFKTPTEEGGVDEIHLVYTEFVSMLTQRVVVRRILPLEVEEVEEGSAAAAAAAAAQGGGPLPQYDYEPDEEEVLDALLPRYVESRFYYALLTSAASEFAARRRAMKSATDNANELVDILTRSANQARQAEITQEISEIVGGANALADATAGSE</sequence>
<keyword evidence="8 10" id="KW-0139">CF(1)</keyword>
<keyword evidence="9 10" id="KW-0066">ATP synthesis</keyword>
<dbReference type="InterPro" id="IPR000131">
    <property type="entry name" value="ATP_synth_F1_gsu"/>
</dbReference>
<accession>A0ABP3SD69</accession>
<keyword evidence="10" id="KW-1003">Cell membrane</keyword>
<dbReference type="Gene3D" id="1.10.287.80">
    <property type="entry name" value="ATP synthase, gamma subunit, helix hairpin domain"/>
    <property type="match status" value="2"/>
</dbReference>
<organism evidence="11 12">
    <name type="scientific">Sporichthya brevicatena</name>
    <dbReference type="NCBI Taxonomy" id="171442"/>
    <lineage>
        <taxon>Bacteria</taxon>
        <taxon>Bacillati</taxon>
        <taxon>Actinomycetota</taxon>
        <taxon>Actinomycetes</taxon>
        <taxon>Sporichthyales</taxon>
        <taxon>Sporichthyaceae</taxon>
        <taxon>Sporichthya</taxon>
    </lineage>
</organism>
<evidence type="ECO:0000313" key="11">
    <source>
        <dbReference type="EMBL" id="GAA0633183.1"/>
    </source>
</evidence>
<evidence type="ECO:0000256" key="5">
    <source>
        <dbReference type="ARBA" id="ARBA00022781"/>
    </source>
</evidence>
<dbReference type="PANTHER" id="PTHR11693:SF22">
    <property type="entry name" value="ATP SYNTHASE SUBUNIT GAMMA, MITOCHONDRIAL"/>
    <property type="match status" value="1"/>
</dbReference>
<dbReference type="HAMAP" id="MF_00815">
    <property type="entry name" value="ATP_synth_gamma_bact"/>
    <property type="match status" value="1"/>
</dbReference>
<evidence type="ECO:0000256" key="8">
    <source>
        <dbReference type="ARBA" id="ARBA00023196"/>
    </source>
</evidence>
<keyword evidence="6 10" id="KW-0406">Ion transport</keyword>
<name>A0ABP3SD69_9ACTN</name>
<evidence type="ECO:0000313" key="12">
    <source>
        <dbReference type="Proteomes" id="UP001500957"/>
    </source>
</evidence>
<dbReference type="RefSeq" id="WP_344608328.1">
    <property type="nucleotide sequence ID" value="NZ_BAAAHE010000044.1"/>
</dbReference>
<dbReference type="NCBIfam" id="TIGR01146">
    <property type="entry name" value="ATPsyn_F1gamma"/>
    <property type="match status" value="1"/>
</dbReference>
<dbReference type="PANTHER" id="PTHR11693">
    <property type="entry name" value="ATP SYNTHASE GAMMA CHAIN"/>
    <property type="match status" value="1"/>
</dbReference>
<comment type="subcellular location">
    <subcellularLocation>
        <location evidence="10">Cell membrane</location>
        <topology evidence="10">Peripheral membrane protein</topology>
    </subcellularLocation>
    <subcellularLocation>
        <location evidence="2">Membrane</location>
        <topology evidence="2">Peripheral membrane protein</topology>
    </subcellularLocation>
</comment>
<keyword evidence="4 10" id="KW-0813">Transport</keyword>
<comment type="subunit">
    <text evidence="10">F-type ATPases have 2 components, CF(1) - the catalytic core - and CF(0) - the membrane proton channel. CF(1) has five subunits: alpha(3), beta(3), gamma(1), delta(1), epsilon(1). CF(0) has three main subunits: a, b and c.</text>
</comment>
<dbReference type="PROSITE" id="PS00153">
    <property type="entry name" value="ATPASE_GAMMA"/>
    <property type="match status" value="1"/>
</dbReference>
<evidence type="ECO:0000256" key="10">
    <source>
        <dbReference type="HAMAP-Rule" id="MF_00815"/>
    </source>
</evidence>
<dbReference type="CDD" id="cd12151">
    <property type="entry name" value="F1-ATPase_gamma"/>
    <property type="match status" value="1"/>
</dbReference>
<keyword evidence="5 10" id="KW-0375">Hydrogen ion transport</keyword>